<name>A0ABT0PBU0_9GAMM</name>
<feature type="non-terminal residue" evidence="1">
    <location>
        <position position="1"/>
    </location>
</feature>
<proteinExistence type="predicted"/>
<dbReference type="Proteomes" id="UP001203338">
    <property type="component" value="Unassembled WGS sequence"/>
</dbReference>
<protein>
    <submittedName>
        <fullName evidence="1">Uncharacterized protein</fullName>
    </submittedName>
</protein>
<dbReference type="RefSeq" id="WP_249697678.1">
    <property type="nucleotide sequence ID" value="NZ_JAMFLX010000002.1"/>
</dbReference>
<reference evidence="1 2" key="1">
    <citation type="submission" date="2022-05" db="EMBL/GenBank/DDBJ databases">
        <authorList>
            <person name="Park J.-S."/>
        </authorList>
    </citation>
    <scope>NUCLEOTIDE SEQUENCE [LARGE SCALE GENOMIC DNA]</scope>
    <source>
        <strain evidence="1 2">2012CJ34-2</strain>
    </source>
</reference>
<accession>A0ABT0PBU0</accession>
<keyword evidence="2" id="KW-1185">Reference proteome</keyword>
<evidence type="ECO:0000313" key="2">
    <source>
        <dbReference type="Proteomes" id="UP001203338"/>
    </source>
</evidence>
<sequence length="528" mass="58719">TTNDSLTTQTYLSSKRPVLSRTDLTQKLQARNIQEISVDDRVNPLDEAYTTHYQSMVGTDGYVPPNIVVSCHRADSLKGHCGWGDLAFGRKMSEAMLRRFPDTTVTLIGGAKIEPQQRRIAEEILNVQGVKSVFIDEKEPHHDMKGGEAKHAVEQADVVIVGPSEVVEEIADVLSENTVHITEYASNTCLNNPRSEKPVTTGIFGAGVFVEQNPLITRTPKSAILEKFVGNHIEHCGFERPSNGLYFTYNSHDPIGTALSLAQIHEDTLGNIKLVCRLGREDRGKGLLESGNDEAFLKNLGKKGIEKVVIVHKGEEKVHSTGAVSSEGKTLFLIDPFPLAGEDIHLLVDGSGPIIGTTGDISFSEVIACGKLPIPHETQKYELKRDLMSLSVAILGADHPLIRYLALTSSMHSLSPYILRRVYSTKPDCDMAKGSKKIAALLKNEDERLQIQEGIEVVLSVLRTHYNLEKYLHTQVCKTLLHRQFPELTDFHKQLVENQCLTQQEKKAQLAEFMQLVRSSRRMDEQLK</sequence>
<gene>
    <name evidence="1" type="ORF">M3P05_02640</name>
</gene>
<organism evidence="1 2">
    <name type="scientific">Parendozoicomonas callyspongiae</name>
    <dbReference type="NCBI Taxonomy" id="2942213"/>
    <lineage>
        <taxon>Bacteria</taxon>
        <taxon>Pseudomonadati</taxon>
        <taxon>Pseudomonadota</taxon>
        <taxon>Gammaproteobacteria</taxon>
        <taxon>Oceanospirillales</taxon>
        <taxon>Endozoicomonadaceae</taxon>
        <taxon>Parendozoicomonas</taxon>
    </lineage>
</organism>
<comment type="caution">
    <text evidence="1">The sequence shown here is derived from an EMBL/GenBank/DDBJ whole genome shotgun (WGS) entry which is preliminary data.</text>
</comment>
<dbReference type="EMBL" id="JAMFLX010000002">
    <property type="protein sequence ID" value="MCL6268848.1"/>
    <property type="molecule type" value="Genomic_DNA"/>
</dbReference>
<evidence type="ECO:0000313" key="1">
    <source>
        <dbReference type="EMBL" id="MCL6268848.1"/>
    </source>
</evidence>